<feature type="transmembrane region" description="Helical" evidence="1">
    <location>
        <begin position="7"/>
        <end position="23"/>
    </location>
</feature>
<dbReference type="Proteomes" id="UP000690515">
    <property type="component" value="Unassembled WGS sequence"/>
</dbReference>
<protein>
    <submittedName>
        <fullName evidence="2">DUF1294 domain-containing protein</fullName>
    </submittedName>
</protein>
<keyword evidence="1" id="KW-0472">Membrane</keyword>
<reference evidence="2 3" key="1">
    <citation type="submission" date="2021-04" db="EMBL/GenBank/DDBJ databases">
        <authorList>
            <person name="Pira H."/>
            <person name="Risdian C."/>
            <person name="Wink J."/>
        </authorList>
    </citation>
    <scope>NUCLEOTIDE SEQUENCE [LARGE SCALE GENOMIC DNA]</scope>
    <source>
        <strain evidence="2 3">WH53</strain>
    </source>
</reference>
<dbReference type="Pfam" id="PF06961">
    <property type="entry name" value="DUF1294"/>
    <property type="match status" value="1"/>
</dbReference>
<comment type="caution">
    <text evidence="2">The sequence shown here is derived from an EMBL/GenBank/DDBJ whole genome shotgun (WGS) entry which is preliminary data.</text>
</comment>
<name>A0ABS5ZAM2_9GAMM</name>
<sequence>MKKYRHSIISIFIFSILIGYLTLTNKVPYYISILYGIISLVTFFIYKVDKSAAEKGRWRISENTLHLLSVLGGWPGAMLGQQVFNHKTKKTSFQVIFWLSVLLNIGTLTFLGIYASSVLNQLY</sequence>
<feature type="transmembrane region" description="Helical" evidence="1">
    <location>
        <begin position="96"/>
        <end position="119"/>
    </location>
</feature>
<keyword evidence="3" id="KW-1185">Reference proteome</keyword>
<dbReference type="InterPro" id="IPR010718">
    <property type="entry name" value="DUF1294"/>
</dbReference>
<organism evidence="2 3">
    <name type="scientific">Zooshikella harenae</name>
    <dbReference type="NCBI Taxonomy" id="2827238"/>
    <lineage>
        <taxon>Bacteria</taxon>
        <taxon>Pseudomonadati</taxon>
        <taxon>Pseudomonadota</taxon>
        <taxon>Gammaproteobacteria</taxon>
        <taxon>Oceanospirillales</taxon>
        <taxon>Zooshikellaceae</taxon>
        <taxon>Zooshikella</taxon>
    </lineage>
</organism>
<feature type="transmembrane region" description="Helical" evidence="1">
    <location>
        <begin position="29"/>
        <end position="46"/>
    </location>
</feature>
<evidence type="ECO:0000313" key="2">
    <source>
        <dbReference type="EMBL" id="MBU2710793.1"/>
    </source>
</evidence>
<dbReference type="EMBL" id="JAGSOY010000011">
    <property type="protein sequence ID" value="MBU2710793.1"/>
    <property type="molecule type" value="Genomic_DNA"/>
</dbReference>
<gene>
    <name evidence="2" type="ORF">KCG35_06960</name>
</gene>
<keyword evidence="1" id="KW-0812">Transmembrane</keyword>
<proteinExistence type="predicted"/>
<evidence type="ECO:0000256" key="1">
    <source>
        <dbReference type="SAM" id="Phobius"/>
    </source>
</evidence>
<evidence type="ECO:0000313" key="3">
    <source>
        <dbReference type="Proteomes" id="UP000690515"/>
    </source>
</evidence>
<keyword evidence="1" id="KW-1133">Transmembrane helix</keyword>
<accession>A0ABS5ZAM2</accession>